<dbReference type="RefSeq" id="WP_108885018.1">
    <property type="nucleotide sequence ID" value="NZ_OMOJ01000001.1"/>
</dbReference>
<comment type="function">
    <text evidence="5">Part of the ABC transporter complex HmuTUV involved in hemin import. Responsible for energy coupling to the transport system.</text>
</comment>
<keyword evidence="8" id="KW-1185">Reference proteome</keyword>
<dbReference type="Gene3D" id="3.40.50.300">
    <property type="entry name" value="P-loop containing nucleotide triphosphate hydrolases"/>
    <property type="match status" value="1"/>
</dbReference>
<evidence type="ECO:0000313" key="7">
    <source>
        <dbReference type="EMBL" id="SPF78372.1"/>
    </source>
</evidence>
<dbReference type="SMART" id="SM00382">
    <property type="entry name" value="AAA"/>
    <property type="match status" value="1"/>
</dbReference>
<evidence type="ECO:0000313" key="8">
    <source>
        <dbReference type="Proteomes" id="UP000244904"/>
    </source>
</evidence>
<evidence type="ECO:0000256" key="4">
    <source>
        <dbReference type="ARBA" id="ARBA00022967"/>
    </source>
</evidence>
<protein>
    <submittedName>
        <fullName evidence="7">Fe(3+) dicitrate transport ATP-binding protein FecE</fullName>
    </submittedName>
</protein>
<evidence type="ECO:0000259" key="6">
    <source>
        <dbReference type="PROSITE" id="PS50893"/>
    </source>
</evidence>
<dbReference type="GO" id="GO:0005524">
    <property type="term" value="F:ATP binding"/>
    <property type="evidence" value="ECO:0007669"/>
    <property type="project" value="UniProtKB-KW"/>
</dbReference>
<feature type="domain" description="ABC transporter" evidence="6">
    <location>
        <begin position="4"/>
        <end position="233"/>
    </location>
</feature>
<dbReference type="PANTHER" id="PTHR42794">
    <property type="entry name" value="HEMIN IMPORT ATP-BINDING PROTEIN HMUV"/>
    <property type="match status" value="1"/>
</dbReference>
<evidence type="ECO:0000256" key="1">
    <source>
        <dbReference type="ARBA" id="ARBA00022448"/>
    </source>
</evidence>
<sequence length="252" mass="26841">MSLLTLETLTVRRGQCPVVDGVSFQIGKGELIGLIGPNGAGKTSLMRAALGLLAHEGRSSLAQMRASERAKLAAWMPQQREIAWPVTVETVVALGRMPHRPTGAKLSAQDQAQVDKALDRMGLTGFRDRAANALSGGEQARVLIARALAQDTPLLVADEPIAGLDPAAQIATLRVFRDLAAEGHTVLVSLHDLSLAARYCGRLLMLDKGRLVADGTPAEVLTEGNLATTFHIRARVIDTEHGALFQPIDVLP</sequence>
<dbReference type="AlphaFoldDB" id="A0A2R8AQN7"/>
<keyword evidence="4" id="KW-1278">Translocase</keyword>
<keyword evidence="2" id="KW-0547">Nucleotide-binding</keyword>
<evidence type="ECO:0000256" key="5">
    <source>
        <dbReference type="ARBA" id="ARBA00037066"/>
    </source>
</evidence>
<name>A0A2R8AQN7_9RHOB</name>
<dbReference type="Pfam" id="PF00005">
    <property type="entry name" value="ABC_tran"/>
    <property type="match status" value="1"/>
</dbReference>
<gene>
    <name evidence="7" type="primary">fecE</name>
    <name evidence="7" type="ORF">PRI8871_00971</name>
</gene>
<dbReference type="InterPro" id="IPR017871">
    <property type="entry name" value="ABC_transporter-like_CS"/>
</dbReference>
<reference evidence="8" key="1">
    <citation type="submission" date="2018-03" db="EMBL/GenBank/DDBJ databases">
        <authorList>
            <person name="Rodrigo-Torres L."/>
            <person name="Arahal R. D."/>
            <person name="Lucena T."/>
        </authorList>
    </citation>
    <scope>NUCLEOTIDE SEQUENCE [LARGE SCALE GENOMIC DNA]</scope>
    <source>
        <strain evidence="8">CECT 8871</strain>
    </source>
</reference>
<dbReference type="GO" id="GO:0016887">
    <property type="term" value="F:ATP hydrolysis activity"/>
    <property type="evidence" value="ECO:0007669"/>
    <property type="project" value="InterPro"/>
</dbReference>
<dbReference type="EMBL" id="OMOJ01000001">
    <property type="protein sequence ID" value="SPF78372.1"/>
    <property type="molecule type" value="Genomic_DNA"/>
</dbReference>
<keyword evidence="3 7" id="KW-0067">ATP-binding</keyword>
<evidence type="ECO:0000256" key="3">
    <source>
        <dbReference type="ARBA" id="ARBA00022840"/>
    </source>
</evidence>
<dbReference type="PANTHER" id="PTHR42794:SF1">
    <property type="entry name" value="HEMIN IMPORT ATP-BINDING PROTEIN HMUV"/>
    <property type="match status" value="1"/>
</dbReference>
<dbReference type="SUPFAM" id="SSF52540">
    <property type="entry name" value="P-loop containing nucleoside triphosphate hydrolases"/>
    <property type="match status" value="1"/>
</dbReference>
<dbReference type="PROSITE" id="PS50893">
    <property type="entry name" value="ABC_TRANSPORTER_2"/>
    <property type="match status" value="1"/>
</dbReference>
<dbReference type="InterPro" id="IPR003439">
    <property type="entry name" value="ABC_transporter-like_ATP-bd"/>
</dbReference>
<proteinExistence type="predicted"/>
<dbReference type="InterPro" id="IPR027417">
    <property type="entry name" value="P-loop_NTPase"/>
</dbReference>
<organism evidence="7 8">
    <name type="scientific">Pseudoprimorskyibacter insulae</name>
    <dbReference type="NCBI Taxonomy" id="1695997"/>
    <lineage>
        <taxon>Bacteria</taxon>
        <taxon>Pseudomonadati</taxon>
        <taxon>Pseudomonadota</taxon>
        <taxon>Alphaproteobacteria</taxon>
        <taxon>Rhodobacterales</taxon>
        <taxon>Paracoccaceae</taxon>
        <taxon>Pseudoprimorskyibacter</taxon>
    </lineage>
</organism>
<dbReference type="PROSITE" id="PS00211">
    <property type="entry name" value="ABC_TRANSPORTER_1"/>
    <property type="match status" value="1"/>
</dbReference>
<keyword evidence="1" id="KW-0813">Transport</keyword>
<accession>A0A2R8AQN7</accession>
<dbReference type="OrthoDB" id="9805601at2"/>
<evidence type="ECO:0000256" key="2">
    <source>
        <dbReference type="ARBA" id="ARBA00022741"/>
    </source>
</evidence>
<dbReference type="Proteomes" id="UP000244904">
    <property type="component" value="Unassembled WGS sequence"/>
</dbReference>
<dbReference type="InterPro" id="IPR003593">
    <property type="entry name" value="AAA+_ATPase"/>
</dbReference>